<evidence type="ECO:0000313" key="3">
    <source>
        <dbReference type="Proteomes" id="UP001183414"/>
    </source>
</evidence>
<keyword evidence="3" id="KW-1185">Reference proteome</keyword>
<dbReference type="Proteomes" id="UP001183414">
    <property type="component" value="Unassembled WGS sequence"/>
</dbReference>
<name>A0ABU2NNP6_9ACTN</name>
<comment type="caution">
    <text evidence="2">The sequence shown here is derived from an EMBL/GenBank/DDBJ whole genome shotgun (WGS) entry which is preliminary data.</text>
</comment>
<gene>
    <name evidence="2" type="ORF">RM572_07405</name>
</gene>
<feature type="compositionally biased region" description="Low complexity" evidence="1">
    <location>
        <begin position="154"/>
        <end position="237"/>
    </location>
</feature>
<protein>
    <submittedName>
        <fullName evidence="2">Uncharacterized protein</fullName>
    </submittedName>
</protein>
<dbReference type="RefSeq" id="WP_311672469.1">
    <property type="nucleotide sequence ID" value="NZ_JAVREQ010000004.1"/>
</dbReference>
<feature type="compositionally biased region" description="Basic and acidic residues" evidence="1">
    <location>
        <begin position="128"/>
        <end position="142"/>
    </location>
</feature>
<evidence type="ECO:0000256" key="1">
    <source>
        <dbReference type="SAM" id="MobiDB-lite"/>
    </source>
</evidence>
<dbReference type="EMBL" id="JAVREQ010000004">
    <property type="protein sequence ID" value="MDT0378605.1"/>
    <property type="molecule type" value="Genomic_DNA"/>
</dbReference>
<accession>A0ABU2NNP6</accession>
<feature type="region of interest" description="Disordered" evidence="1">
    <location>
        <begin position="116"/>
        <end position="254"/>
    </location>
</feature>
<evidence type="ECO:0000313" key="2">
    <source>
        <dbReference type="EMBL" id="MDT0378605.1"/>
    </source>
</evidence>
<organism evidence="2 3">
    <name type="scientific">Streptomyces hazeniae</name>
    <dbReference type="NCBI Taxonomy" id="3075538"/>
    <lineage>
        <taxon>Bacteria</taxon>
        <taxon>Bacillati</taxon>
        <taxon>Actinomycetota</taxon>
        <taxon>Actinomycetes</taxon>
        <taxon>Kitasatosporales</taxon>
        <taxon>Streptomycetaceae</taxon>
        <taxon>Streptomyces</taxon>
    </lineage>
</organism>
<reference evidence="3" key="1">
    <citation type="submission" date="2023-07" db="EMBL/GenBank/DDBJ databases">
        <title>30 novel species of actinomycetes from the DSMZ collection.</title>
        <authorList>
            <person name="Nouioui I."/>
        </authorList>
    </citation>
    <scope>NUCLEOTIDE SEQUENCE [LARGE SCALE GENOMIC DNA]</scope>
    <source>
        <strain evidence="3">DSM 42041</strain>
    </source>
</reference>
<proteinExistence type="predicted"/>
<sequence length="254" mass="25655">MTADTSRKGFLMPLNDDIRKTLTDPTPLYFAAGVLDKIREEAPGAIAAVRATDPKEVQAKVTDRAKETQVRMNEALGSIDTDIKKLREQAQSLAMQGLGYAAEYAVKAREAYGDLAERGRGAVQTWRGDGDRPEITVERESVRVAQPPKQPRNGSSSARAGTRTGTGAGTATRAGTGTGSSNGAKSANGSGAAKSANGSGSQGAAAGTTARSTSAKAAAPKSTAAKNTAAKSANGNAKAGGKGSTGGSTPKSGS</sequence>